<protein>
    <recommendedName>
        <fullName evidence="5">Phage holin</fullName>
    </recommendedName>
</protein>
<dbReference type="Pfam" id="PF04531">
    <property type="entry name" value="Phage_holin_1"/>
    <property type="match status" value="1"/>
</dbReference>
<dbReference type="Proteomes" id="UP000510886">
    <property type="component" value="Chromosome"/>
</dbReference>
<dbReference type="KEGG" id="lsw:GTO87_03750"/>
<name>A0A7H9EKE5_9LACO</name>
<keyword evidence="1" id="KW-0472">Membrane</keyword>
<dbReference type="RefSeq" id="WP_180848430.1">
    <property type="nucleotide sequence ID" value="NZ_CP047418.1"/>
</dbReference>
<reference evidence="3 4" key="1">
    <citation type="submission" date="2020-01" db="EMBL/GenBank/DDBJ databases">
        <title>Complete and circular genome sequences of six lactobacillus isolates from horses.</title>
        <authorList>
            <person name="Hassan H.M."/>
        </authorList>
    </citation>
    <scope>NUCLEOTIDE SEQUENCE [LARGE SCALE GENOMIC DNA]</scope>
    <source>
        <strain evidence="3 4">1A</strain>
    </source>
</reference>
<dbReference type="KEGG" id="lsw:GTO87_05695"/>
<evidence type="ECO:0000313" key="2">
    <source>
        <dbReference type="EMBL" id="QLL77794.1"/>
    </source>
</evidence>
<keyword evidence="1" id="KW-1133">Transmembrane helix</keyword>
<dbReference type="InterPro" id="IPR006485">
    <property type="entry name" value="Phage-like_holin"/>
</dbReference>
<dbReference type="EMBL" id="CP047418">
    <property type="protein sequence ID" value="QLL77794.1"/>
    <property type="molecule type" value="Genomic_DNA"/>
</dbReference>
<sequence length="80" mass="8814">MIKKAFIDADGKLNSQNVLSTVALLIVLVQQAAKIFGFDYHGNTADIMNFVNTLLAILGVWGLADNSHQIKEVKKQITEK</sequence>
<evidence type="ECO:0000256" key="1">
    <source>
        <dbReference type="SAM" id="Phobius"/>
    </source>
</evidence>
<keyword evidence="1" id="KW-0812">Transmembrane</keyword>
<feature type="transmembrane region" description="Helical" evidence="1">
    <location>
        <begin position="47"/>
        <end position="64"/>
    </location>
</feature>
<dbReference type="AlphaFoldDB" id="A0A7H9EKE5"/>
<proteinExistence type="predicted"/>
<dbReference type="EMBL" id="CP047418">
    <property type="protein sequence ID" value="QLL78134.1"/>
    <property type="molecule type" value="Genomic_DNA"/>
</dbReference>
<accession>A0A7H9EKE5</accession>
<organism evidence="3 4">
    <name type="scientific">Ligilactobacillus saerimneri</name>
    <dbReference type="NCBI Taxonomy" id="228229"/>
    <lineage>
        <taxon>Bacteria</taxon>
        <taxon>Bacillati</taxon>
        <taxon>Bacillota</taxon>
        <taxon>Bacilli</taxon>
        <taxon>Lactobacillales</taxon>
        <taxon>Lactobacillaceae</taxon>
        <taxon>Ligilactobacillus</taxon>
    </lineage>
</organism>
<gene>
    <name evidence="2" type="ORF">GTO87_03750</name>
    <name evidence="3" type="ORF">GTO87_05695</name>
</gene>
<evidence type="ECO:0008006" key="5">
    <source>
        <dbReference type="Google" id="ProtNLM"/>
    </source>
</evidence>
<evidence type="ECO:0000313" key="4">
    <source>
        <dbReference type="Proteomes" id="UP000510886"/>
    </source>
</evidence>
<evidence type="ECO:0000313" key="3">
    <source>
        <dbReference type="EMBL" id="QLL78134.1"/>
    </source>
</evidence>